<accession>A0ABN9UDG7</accession>
<evidence type="ECO:0000256" key="1">
    <source>
        <dbReference type="SAM" id="MobiDB-lite"/>
    </source>
</evidence>
<proteinExistence type="predicted"/>
<gene>
    <name evidence="2" type="ORF">PCOR1329_LOCUS47633</name>
</gene>
<dbReference type="EMBL" id="CAUYUJ010015738">
    <property type="protein sequence ID" value="CAK0857529.1"/>
    <property type="molecule type" value="Genomic_DNA"/>
</dbReference>
<name>A0ABN9UDG7_9DINO</name>
<evidence type="ECO:0000313" key="3">
    <source>
        <dbReference type="Proteomes" id="UP001189429"/>
    </source>
</evidence>
<dbReference type="Proteomes" id="UP001189429">
    <property type="component" value="Unassembled WGS sequence"/>
</dbReference>
<reference evidence="2" key="1">
    <citation type="submission" date="2023-10" db="EMBL/GenBank/DDBJ databases">
        <authorList>
            <person name="Chen Y."/>
            <person name="Shah S."/>
            <person name="Dougan E. K."/>
            <person name="Thang M."/>
            <person name="Chan C."/>
        </authorList>
    </citation>
    <scope>NUCLEOTIDE SEQUENCE [LARGE SCALE GENOMIC DNA]</scope>
</reference>
<feature type="region of interest" description="Disordered" evidence="1">
    <location>
        <begin position="81"/>
        <end position="107"/>
    </location>
</feature>
<organism evidence="2 3">
    <name type="scientific">Prorocentrum cordatum</name>
    <dbReference type="NCBI Taxonomy" id="2364126"/>
    <lineage>
        <taxon>Eukaryota</taxon>
        <taxon>Sar</taxon>
        <taxon>Alveolata</taxon>
        <taxon>Dinophyceae</taxon>
        <taxon>Prorocentrales</taxon>
        <taxon>Prorocentraceae</taxon>
        <taxon>Prorocentrum</taxon>
    </lineage>
</organism>
<keyword evidence="3" id="KW-1185">Reference proteome</keyword>
<protein>
    <submittedName>
        <fullName evidence="2">Uncharacterized protein</fullName>
    </submittedName>
</protein>
<evidence type="ECO:0000313" key="2">
    <source>
        <dbReference type="EMBL" id="CAK0857529.1"/>
    </source>
</evidence>
<sequence>MRSPGSSTWPAARTLCRMTRAAMQQWGSSYLSKINRLTVNGSCRASAKQLLDAQLRDGTRIMSAGEVTLRSEQAIIQASQRSRRRGWHVSPGSFGRRGVRRGSPTERRLSVLTERSYMSCEHHTSRQQGPGAQ</sequence>
<comment type="caution">
    <text evidence="2">The sequence shown here is derived from an EMBL/GenBank/DDBJ whole genome shotgun (WGS) entry which is preliminary data.</text>
</comment>